<organism evidence="1 2">
    <name type="scientific">Nitrosospira multiformis</name>
    <dbReference type="NCBI Taxonomy" id="1231"/>
    <lineage>
        <taxon>Bacteria</taxon>
        <taxon>Pseudomonadati</taxon>
        <taxon>Pseudomonadota</taxon>
        <taxon>Betaproteobacteria</taxon>
        <taxon>Nitrosomonadales</taxon>
        <taxon>Nitrosomonadaceae</taxon>
        <taxon>Nitrosospira</taxon>
    </lineage>
</organism>
<gene>
    <name evidence="1" type="ORF">SAMN05216412_106106</name>
</gene>
<proteinExistence type="predicted"/>
<evidence type="ECO:0000313" key="1">
    <source>
        <dbReference type="EMBL" id="SET42569.1"/>
    </source>
</evidence>
<accession>A0A1I0EBK5</accession>
<dbReference type="AlphaFoldDB" id="A0A1I0EBK5"/>
<protein>
    <recommendedName>
        <fullName evidence="3">PIN domain-containing protein</fullName>
    </recommendedName>
</protein>
<reference evidence="1 2" key="1">
    <citation type="submission" date="2016-10" db="EMBL/GenBank/DDBJ databases">
        <authorList>
            <person name="de Groot N.N."/>
        </authorList>
    </citation>
    <scope>NUCLEOTIDE SEQUENCE [LARGE SCALE GENOMIC DNA]</scope>
    <source>
        <strain evidence="1 2">Nl7</strain>
    </source>
</reference>
<dbReference type="EMBL" id="FOHI01000006">
    <property type="protein sequence ID" value="SET42569.1"/>
    <property type="molecule type" value="Genomic_DNA"/>
</dbReference>
<evidence type="ECO:0000313" key="2">
    <source>
        <dbReference type="Proteomes" id="UP000183339"/>
    </source>
</evidence>
<evidence type="ECO:0008006" key="3">
    <source>
        <dbReference type="Google" id="ProtNLM"/>
    </source>
</evidence>
<dbReference type="Proteomes" id="UP000183339">
    <property type="component" value="Unassembled WGS sequence"/>
</dbReference>
<name>A0A1I0EBK5_9PROT</name>
<dbReference type="RefSeq" id="WP_218141789.1">
    <property type="nucleotide sequence ID" value="NZ_FOHI01000006.1"/>
</dbReference>
<sequence>MPALRDPADQLVLAILKAAQARYLITGDKDLLALRAVSYCFAGRLLGTPRQLIASLKTICPAFFPKIPRGTRYWITPREQGKSISFKL</sequence>